<dbReference type="InterPro" id="IPR001347">
    <property type="entry name" value="SIS_dom"/>
</dbReference>
<dbReference type="EMBL" id="LICA01000468">
    <property type="protein sequence ID" value="KRO91577.1"/>
    <property type="molecule type" value="Genomic_DNA"/>
</dbReference>
<dbReference type="InterPro" id="IPR046348">
    <property type="entry name" value="SIS_dom_sf"/>
</dbReference>
<gene>
    <name evidence="6" type="ORF">ABS24_00935</name>
</gene>
<organism evidence="6 7">
    <name type="scientific">SAR92 bacterium BACL26 MAG-121220-bin70</name>
    <dbReference type="NCBI Taxonomy" id="1655626"/>
    <lineage>
        <taxon>Bacteria</taxon>
        <taxon>Pseudomonadati</taxon>
        <taxon>Pseudomonadota</taxon>
        <taxon>Gammaproteobacteria</taxon>
        <taxon>Cellvibrionales</taxon>
        <taxon>Porticoccaceae</taxon>
        <taxon>SAR92 clade</taxon>
    </lineage>
</organism>
<feature type="domain" description="HTH rpiR-type" evidence="4">
    <location>
        <begin position="4"/>
        <end position="80"/>
    </location>
</feature>
<dbReference type="Pfam" id="PF01418">
    <property type="entry name" value="HTH_6"/>
    <property type="match status" value="1"/>
</dbReference>
<dbReference type="CDD" id="cd05013">
    <property type="entry name" value="SIS_RpiR"/>
    <property type="match status" value="1"/>
</dbReference>
<sequence length="282" mass="30121">MKPAQLTQTISDTLPALRKSERKVADFVLKSPLNVIRMRIVDLAQQASVSEPTVVRFCRAVGCKGFQDFKLALAQQLASSPSYGQIAVTDTDSTREYTHKVFDSTVDALLKVRDSLVLENLEAAVAAICAAGRVEFYGFGASAAVAFDAQHKFFRLQITSAAYSDPHLQNMSATSLHAGDVVIAISQSGRSQALLDSMELVKQAGGLVIALAPSGSPVALGASIPIEVDAKEDIQIYTPLSSRIAHLAVIDVLAIGIAQKKGPQLHEHLQQLQAGLSSLRSQ</sequence>
<keyword evidence="3" id="KW-0804">Transcription</keyword>
<dbReference type="Proteomes" id="UP000051213">
    <property type="component" value="Unassembled WGS sequence"/>
</dbReference>
<dbReference type="PROSITE" id="PS51464">
    <property type="entry name" value="SIS"/>
    <property type="match status" value="1"/>
</dbReference>
<evidence type="ECO:0000259" key="5">
    <source>
        <dbReference type="PROSITE" id="PS51464"/>
    </source>
</evidence>
<dbReference type="InterPro" id="IPR035472">
    <property type="entry name" value="RpiR-like_SIS"/>
</dbReference>
<keyword evidence="1" id="KW-0805">Transcription regulation</keyword>
<dbReference type="Gene3D" id="1.10.10.10">
    <property type="entry name" value="Winged helix-like DNA-binding domain superfamily/Winged helix DNA-binding domain"/>
    <property type="match status" value="1"/>
</dbReference>
<dbReference type="PANTHER" id="PTHR30514:SF1">
    <property type="entry name" value="HTH-TYPE TRANSCRIPTIONAL REGULATOR HEXR-RELATED"/>
    <property type="match status" value="1"/>
</dbReference>
<dbReference type="Pfam" id="PF01380">
    <property type="entry name" value="SIS"/>
    <property type="match status" value="1"/>
</dbReference>
<dbReference type="SUPFAM" id="SSF46689">
    <property type="entry name" value="Homeodomain-like"/>
    <property type="match status" value="1"/>
</dbReference>
<evidence type="ECO:0000259" key="4">
    <source>
        <dbReference type="PROSITE" id="PS51071"/>
    </source>
</evidence>
<protein>
    <submittedName>
        <fullName evidence="6">Transcriptional regulator</fullName>
    </submittedName>
</protein>
<comment type="caution">
    <text evidence="6">The sequence shown here is derived from an EMBL/GenBank/DDBJ whole genome shotgun (WGS) entry which is preliminary data.</text>
</comment>
<dbReference type="InterPro" id="IPR009057">
    <property type="entry name" value="Homeodomain-like_sf"/>
</dbReference>
<dbReference type="GO" id="GO:0003700">
    <property type="term" value="F:DNA-binding transcription factor activity"/>
    <property type="evidence" value="ECO:0007669"/>
    <property type="project" value="InterPro"/>
</dbReference>
<evidence type="ECO:0000256" key="2">
    <source>
        <dbReference type="ARBA" id="ARBA00023125"/>
    </source>
</evidence>
<dbReference type="PROSITE" id="PS00356">
    <property type="entry name" value="HTH_LACI_1"/>
    <property type="match status" value="1"/>
</dbReference>
<evidence type="ECO:0000313" key="6">
    <source>
        <dbReference type="EMBL" id="KRO91577.1"/>
    </source>
</evidence>
<dbReference type="GO" id="GO:0097367">
    <property type="term" value="F:carbohydrate derivative binding"/>
    <property type="evidence" value="ECO:0007669"/>
    <property type="project" value="InterPro"/>
</dbReference>
<dbReference type="Gene3D" id="3.40.50.10490">
    <property type="entry name" value="Glucose-6-phosphate isomerase like protein, domain 1"/>
    <property type="match status" value="1"/>
</dbReference>
<dbReference type="GO" id="GO:1901135">
    <property type="term" value="P:carbohydrate derivative metabolic process"/>
    <property type="evidence" value="ECO:0007669"/>
    <property type="project" value="InterPro"/>
</dbReference>
<keyword evidence="2" id="KW-0238">DNA-binding</keyword>
<dbReference type="PROSITE" id="PS51071">
    <property type="entry name" value="HTH_RPIR"/>
    <property type="match status" value="1"/>
</dbReference>
<dbReference type="AlphaFoldDB" id="A0A0R2TWN9"/>
<dbReference type="PANTHER" id="PTHR30514">
    <property type="entry name" value="GLUCOKINASE"/>
    <property type="match status" value="1"/>
</dbReference>
<dbReference type="GO" id="GO:0003677">
    <property type="term" value="F:DNA binding"/>
    <property type="evidence" value="ECO:0007669"/>
    <property type="project" value="UniProtKB-KW"/>
</dbReference>
<dbReference type="InterPro" id="IPR047640">
    <property type="entry name" value="RpiR-like"/>
</dbReference>
<dbReference type="SUPFAM" id="SSF53697">
    <property type="entry name" value="SIS domain"/>
    <property type="match status" value="1"/>
</dbReference>
<proteinExistence type="predicted"/>
<evidence type="ECO:0000256" key="3">
    <source>
        <dbReference type="ARBA" id="ARBA00023163"/>
    </source>
</evidence>
<evidence type="ECO:0000313" key="7">
    <source>
        <dbReference type="Proteomes" id="UP000051213"/>
    </source>
</evidence>
<dbReference type="InterPro" id="IPR036388">
    <property type="entry name" value="WH-like_DNA-bd_sf"/>
</dbReference>
<feature type="domain" description="SIS" evidence="5">
    <location>
        <begin position="124"/>
        <end position="263"/>
    </location>
</feature>
<reference evidence="6 7" key="1">
    <citation type="submission" date="2015-10" db="EMBL/GenBank/DDBJ databases">
        <title>Metagenome-Assembled Genomes uncover a global brackish microbiome.</title>
        <authorList>
            <person name="Hugerth L.W."/>
            <person name="Larsson J."/>
            <person name="Alneberg J."/>
            <person name="Lindh M.V."/>
            <person name="Legrand C."/>
            <person name="Pinhassi J."/>
            <person name="Andersson A.F."/>
        </authorList>
    </citation>
    <scope>NUCLEOTIDE SEQUENCE [LARGE SCALE GENOMIC DNA]</scope>
    <source>
        <strain evidence="6">BACL26 MAG-121220-bin70</strain>
    </source>
</reference>
<accession>A0A0R2TWN9</accession>
<evidence type="ECO:0000256" key="1">
    <source>
        <dbReference type="ARBA" id="ARBA00023015"/>
    </source>
</evidence>
<dbReference type="InterPro" id="IPR000281">
    <property type="entry name" value="HTH_RpiR"/>
</dbReference>
<name>A0A0R2TWN9_9GAMM</name>